<dbReference type="GO" id="GO:0033539">
    <property type="term" value="P:fatty acid beta-oxidation using acyl-CoA dehydrogenase"/>
    <property type="evidence" value="ECO:0007669"/>
    <property type="project" value="TreeGrafter"/>
</dbReference>
<keyword evidence="4 6" id="KW-0274">FAD</keyword>
<feature type="binding site" evidence="6">
    <location>
        <begin position="265"/>
        <end position="272"/>
    </location>
    <ligand>
        <name>FAD</name>
        <dbReference type="ChEBI" id="CHEBI:57692"/>
    </ligand>
</feature>
<dbReference type="InterPro" id="IPR029035">
    <property type="entry name" value="DHS-like_NAD/FAD-binding_dom"/>
</dbReference>
<dbReference type="SUPFAM" id="SSF52402">
    <property type="entry name" value="Adenine nucleotide alpha hydrolases-like"/>
    <property type="match status" value="1"/>
</dbReference>
<dbReference type="InterPro" id="IPR001308">
    <property type="entry name" value="ETF_a/FixB"/>
</dbReference>
<feature type="binding site" evidence="6">
    <location>
        <position position="209"/>
    </location>
    <ligand>
        <name>FAD</name>
        <dbReference type="ChEBI" id="CHEBI:57692"/>
    </ligand>
</feature>
<comment type="subunit">
    <text evidence="2">Heterodimer of an alpha and a beta subunit.</text>
</comment>
<evidence type="ECO:0000313" key="9">
    <source>
        <dbReference type="Proteomes" id="UP001144396"/>
    </source>
</evidence>
<dbReference type="PIRSF" id="PIRSF000089">
    <property type="entry name" value="Electra_flavoP_a"/>
    <property type="match status" value="1"/>
</dbReference>
<dbReference type="Gene3D" id="3.40.50.1220">
    <property type="entry name" value="TPP-binding domain"/>
    <property type="match status" value="1"/>
</dbReference>
<keyword evidence="3" id="KW-0285">Flavoprotein</keyword>
<organism evidence="8 9">
    <name type="scientific">Agromyces rhizosphaerae</name>
    <dbReference type="NCBI Taxonomy" id="88374"/>
    <lineage>
        <taxon>Bacteria</taxon>
        <taxon>Bacillati</taxon>
        <taxon>Actinomycetota</taxon>
        <taxon>Actinomycetes</taxon>
        <taxon>Micrococcales</taxon>
        <taxon>Microbacteriaceae</taxon>
        <taxon>Agromyces</taxon>
    </lineage>
</organism>
<evidence type="ECO:0000256" key="4">
    <source>
        <dbReference type="ARBA" id="ARBA00022827"/>
    </source>
</evidence>
<comment type="function">
    <text evidence="5">The electron transfer flavoprotein serves as a specific electron acceptor for other dehydrogenases. It transfers the electrons to the main respiratory chain via ETF-ubiquinone oxidoreductase (ETF dehydrogenase).</text>
</comment>
<evidence type="ECO:0000256" key="6">
    <source>
        <dbReference type="PIRSR" id="PIRSR000089-1"/>
    </source>
</evidence>
<evidence type="ECO:0000256" key="1">
    <source>
        <dbReference type="ARBA" id="ARBA00005817"/>
    </source>
</evidence>
<reference evidence="8" key="1">
    <citation type="submission" date="2022-12" db="EMBL/GenBank/DDBJ databases">
        <title>Reference genome sequencing for broad-spectrum identification of bacterial and archaeal isolates by mass spectrometry.</title>
        <authorList>
            <person name="Sekiguchi Y."/>
            <person name="Tourlousse D.M."/>
        </authorList>
    </citation>
    <scope>NUCLEOTIDE SEQUENCE</scope>
    <source>
        <strain evidence="8">14</strain>
    </source>
</reference>
<feature type="domain" description="Electron transfer flavoprotein alpha/beta-subunit N-terminal" evidence="7">
    <location>
        <begin position="4"/>
        <end position="183"/>
    </location>
</feature>
<accession>A0A9W6CV67</accession>
<dbReference type="Proteomes" id="UP001144396">
    <property type="component" value="Unassembled WGS sequence"/>
</dbReference>
<name>A0A9W6CV67_9MICO</name>
<evidence type="ECO:0000259" key="7">
    <source>
        <dbReference type="SMART" id="SM00893"/>
    </source>
</evidence>
<dbReference type="SMART" id="SM00893">
    <property type="entry name" value="ETF"/>
    <property type="match status" value="1"/>
</dbReference>
<dbReference type="Pfam" id="PF01012">
    <property type="entry name" value="ETF"/>
    <property type="match status" value="1"/>
</dbReference>
<dbReference type="Pfam" id="PF00766">
    <property type="entry name" value="ETF_alpha"/>
    <property type="match status" value="1"/>
</dbReference>
<dbReference type="SUPFAM" id="SSF52467">
    <property type="entry name" value="DHS-like NAD/FAD-binding domain"/>
    <property type="match status" value="1"/>
</dbReference>
<comment type="similarity">
    <text evidence="1">Belongs to the ETF alpha-subunit/FixB family.</text>
</comment>
<dbReference type="EMBL" id="BSDP01000001">
    <property type="protein sequence ID" value="GLI25929.1"/>
    <property type="molecule type" value="Genomic_DNA"/>
</dbReference>
<sequence length="320" mass="31884">MTSVLVLAEVAANGSVRNTIDPLVGAAAAVGDPVAVAVVPPGHRDAVAGRLHAAGASRAIVAESPDAGVLVSAPQVDLLQAAVALVGPVAVVVGHTVEGREVAGRYAARTESPVATDAIDVGLDGGAVRITHSVFGGSWIVRSGVEGGVPVVTVRVGATTPTGPAAAIDVEEVALDSPTGVRAADARELGGSTSRPDLRGAAKVVSGGRALGSKEQFVLVEQLADTLGAAVGASRAAVDSGYAPQALQVGQTGTTVAPDLYLALGISGAIQHLAGMRTSKTIVAIDRDPDAPIFEIADLAVVGDLFQVVPKLIDAVEARR</sequence>
<feature type="binding site" evidence="6">
    <location>
        <begin position="234"/>
        <end position="235"/>
    </location>
    <ligand>
        <name>FAD</name>
        <dbReference type="ChEBI" id="CHEBI:57692"/>
    </ligand>
</feature>
<dbReference type="InterPro" id="IPR014731">
    <property type="entry name" value="ETF_asu_C"/>
</dbReference>
<proteinExistence type="inferred from homology"/>
<dbReference type="PANTHER" id="PTHR43153:SF1">
    <property type="entry name" value="ELECTRON TRANSFER FLAVOPROTEIN SUBUNIT ALPHA, MITOCHONDRIAL"/>
    <property type="match status" value="1"/>
</dbReference>
<dbReference type="InterPro" id="IPR014729">
    <property type="entry name" value="Rossmann-like_a/b/a_fold"/>
</dbReference>
<evidence type="ECO:0000256" key="5">
    <source>
        <dbReference type="ARBA" id="ARBA00025649"/>
    </source>
</evidence>
<protein>
    <submittedName>
        <fullName evidence="8">Electron transfer flavoprotein subunit alpha</fullName>
    </submittedName>
</protein>
<evidence type="ECO:0000256" key="3">
    <source>
        <dbReference type="ARBA" id="ARBA00022630"/>
    </source>
</evidence>
<dbReference type="GO" id="GO:0009055">
    <property type="term" value="F:electron transfer activity"/>
    <property type="evidence" value="ECO:0007669"/>
    <property type="project" value="InterPro"/>
</dbReference>
<comment type="cofactor">
    <cofactor evidence="6">
        <name>FAD</name>
        <dbReference type="ChEBI" id="CHEBI:57692"/>
    </cofactor>
    <text evidence="6">Binds 1 FAD per dimer.</text>
</comment>
<dbReference type="Gene3D" id="3.40.50.620">
    <property type="entry name" value="HUPs"/>
    <property type="match status" value="1"/>
</dbReference>
<evidence type="ECO:0000256" key="2">
    <source>
        <dbReference type="ARBA" id="ARBA00011355"/>
    </source>
</evidence>
<dbReference type="PANTHER" id="PTHR43153">
    <property type="entry name" value="ELECTRON TRANSFER FLAVOPROTEIN ALPHA"/>
    <property type="match status" value="1"/>
</dbReference>
<keyword evidence="9" id="KW-1185">Reference proteome</keyword>
<feature type="binding site" evidence="6">
    <location>
        <begin position="248"/>
        <end position="252"/>
    </location>
    <ligand>
        <name>FAD</name>
        <dbReference type="ChEBI" id="CHEBI:57692"/>
    </ligand>
</feature>
<evidence type="ECO:0000313" key="8">
    <source>
        <dbReference type="EMBL" id="GLI25929.1"/>
    </source>
</evidence>
<comment type="caution">
    <text evidence="8">The sequence shown here is derived from an EMBL/GenBank/DDBJ whole genome shotgun (WGS) entry which is preliminary data.</text>
</comment>
<gene>
    <name evidence="8" type="primary">etfA</name>
    <name evidence="8" type="ORF">ARHIZOSPH14_01710</name>
</gene>
<dbReference type="RefSeq" id="WP_281881934.1">
    <property type="nucleotide sequence ID" value="NZ_BSDP01000001.1"/>
</dbReference>
<dbReference type="InterPro" id="IPR014730">
    <property type="entry name" value="ETF_a/b_N"/>
</dbReference>
<dbReference type="GO" id="GO:0050660">
    <property type="term" value="F:flavin adenine dinucleotide binding"/>
    <property type="evidence" value="ECO:0007669"/>
    <property type="project" value="InterPro"/>
</dbReference>
<dbReference type="FunFam" id="3.40.50.1220:FF:000001">
    <property type="entry name" value="Electron transfer flavoprotein, alpha subunit"/>
    <property type="match status" value="1"/>
</dbReference>
<dbReference type="AlphaFoldDB" id="A0A9W6CV67"/>